<feature type="chain" id="PRO_5035746828" evidence="1">
    <location>
        <begin position="17"/>
        <end position="222"/>
    </location>
</feature>
<dbReference type="EnsemblMetazoa" id="CJA23196a.1">
    <property type="protein sequence ID" value="CJA23196a.1"/>
    <property type="gene ID" value="WBGene00178768"/>
</dbReference>
<protein>
    <submittedName>
        <fullName evidence="2">Uncharacterized protein</fullName>
    </submittedName>
</protein>
<evidence type="ECO:0000313" key="2">
    <source>
        <dbReference type="EnsemblMetazoa" id="CJA23196a.1"/>
    </source>
</evidence>
<keyword evidence="1" id="KW-0732">Signal</keyword>
<evidence type="ECO:0000256" key="1">
    <source>
        <dbReference type="SAM" id="SignalP"/>
    </source>
</evidence>
<reference evidence="3" key="1">
    <citation type="submission" date="2010-08" db="EMBL/GenBank/DDBJ databases">
        <authorList>
            <consortium name="Caenorhabditis japonica Sequencing Consortium"/>
            <person name="Wilson R.K."/>
        </authorList>
    </citation>
    <scope>NUCLEOTIDE SEQUENCE [LARGE SCALE GENOMIC DNA]</scope>
    <source>
        <strain evidence="3">DF5081</strain>
    </source>
</reference>
<dbReference type="AlphaFoldDB" id="A0A8R1ICC1"/>
<sequence>MLNLLIFAIIFLPISTQITDFNPCNVDDSTCMPLEDFEQNCTCILLPDDNFYNVTDDLYLFMTGYPIHMSYITQAEMEPLFRKKLSLRIPKSHYYDASAVDENIYRNLRISEKMALFVVASDKSAEYLRSEAIAQKDNRWCLEGECNAFVYESNVVNKTEGLYSHCADLLQIIEYRGRSIFAVSSVFGEFSVPVIQQVQCENKCKVFYWSEREMCRKECKLR</sequence>
<evidence type="ECO:0000313" key="3">
    <source>
        <dbReference type="Proteomes" id="UP000005237"/>
    </source>
</evidence>
<name>A0A8R1ICC1_CAEJA</name>
<accession>A0A8R1ICC1</accession>
<feature type="signal peptide" evidence="1">
    <location>
        <begin position="1"/>
        <end position="16"/>
    </location>
</feature>
<reference evidence="2" key="2">
    <citation type="submission" date="2022-06" db="UniProtKB">
        <authorList>
            <consortium name="EnsemblMetazoa"/>
        </authorList>
    </citation>
    <scope>IDENTIFICATION</scope>
    <source>
        <strain evidence="2">DF5081</strain>
    </source>
</reference>
<organism evidence="2 3">
    <name type="scientific">Caenorhabditis japonica</name>
    <dbReference type="NCBI Taxonomy" id="281687"/>
    <lineage>
        <taxon>Eukaryota</taxon>
        <taxon>Metazoa</taxon>
        <taxon>Ecdysozoa</taxon>
        <taxon>Nematoda</taxon>
        <taxon>Chromadorea</taxon>
        <taxon>Rhabditida</taxon>
        <taxon>Rhabditina</taxon>
        <taxon>Rhabditomorpha</taxon>
        <taxon>Rhabditoidea</taxon>
        <taxon>Rhabditidae</taxon>
        <taxon>Peloderinae</taxon>
        <taxon>Caenorhabditis</taxon>
    </lineage>
</organism>
<keyword evidence="3" id="KW-1185">Reference proteome</keyword>
<proteinExistence type="predicted"/>
<dbReference type="Proteomes" id="UP000005237">
    <property type="component" value="Unassembled WGS sequence"/>
</dbReference>